<gene>
    <name evidence="2" type="ORF">E5353_12225</name>
</gene>
<keyword evidence="1" id="KW-0732">Signal</keyword>
<comment type="caution">
    <text evidence="2">The sequence shown here is derived from an EMBL/GenBank/DDBJ whole genome shotgun (WGS) entry which is preliminary data.</text>
</comment>
<proteinExistence type="predicted"/>
<organism evidence="2 3">
    <name type="scientific">Bacteroides caecimuris</name>
    <dbReference type="NCBI Taxonomy" id="1796613"/>
    <lineage>
        <taxon>Bacteria</taxon>
        <taxon>Pseudomonadati</taxon>
        <taxon>Bacteroidota</taxon>
        <taxon>Bacteroidia</taxon>
        <taxon>Bacteroidales</taxon>
        <taxon>Bacteroidaceae</taxon>
        <taxon>Bacteroides</taxon>
    </lineage>
</organism>
<evidence type="ECO:0000313" key="2">
    <source>
        <dbReference type="EMBL" id="TGY32053.1"/>
    </source>
</evidence>
<protein>
    <recommendedName>
        <fullName evidence="4">Major fimbrial subunit protein N-terminal domain-containing protein</fullName>
    </recommendedName>
</protein>
<accession>A0A4S2CVK7</accession>
<sequence>MKYRFAIHSHTLVRLLVALPAVLLFAVSCVNDYDNCTTPASEHTADPVKLRFTIVTRTAMDNHTRQTRAADISGEETGTAPENYLNLAGRDIRFLLFDGEQKLLREFTPDADITVAEGSANSNYVTYTVRATIAEPYFARAADGNLSFYIMVVANGKPYRQNAFALAPGTTTIKAIADQLVAFTLPTHTELPDGSSIGWVPSQPGEADGEYIPMAGLQQFTLPQGAFNGNNGPEGFVELSPENGNKDINMLRALAKIEVIDKIDITDNLANAPAGRVSVEKVELLGYCATGTVLPAYGQWNRNGVLETQQVEAPTMASSLAYRAPNSDYLATNQNNALIDFHQDKNATESREDGCPVFSVYTTEYSLAAIGDAVRPYVRVTVQDPNGGNQGSRLYQLRLANYAGGTVEDDIDFLLRNHIYRYEITSVSSSIQVGYTVCPWDENRLDVPDFN</sequence>
<dbReference type="Proteomes" id="UP000309566">
    <property type="component" value="Unassembled WGS sequence"/>
</dbReference>
<dbReference type="PROSITE" id="PS51257">
    <property type="entry name" value="PROKAR_LIPOPROTEIN"/>
    <property type="match status" value="1"/>
</dbReference>
<feature type="signal peptide" evidence="1">
    <location>
        <begin position="1"/>
        <end position="26"/>
    </location>
</feature>
<evidence type="ECO:0000313" key="3">
    <source>
        <dbReference type="Proteomes" id="UP000309566"/>
    </source>
</evidence>
<evidence type="ECO:0008006" key="4">
    <source>
        <dbReference type="Google" id="ProtNLM"/>
    </source>
</evidence>
<dbReference type="EMBL" id="SRYX01000047">
    <property type="protein sequence ID" value="TGY32053.1"/>
    <property type="molecule type" value="Genomic_DNA"/>
</dbReference>
<reference evidence="2 3" key="1">
    <citation type="submission" date="2019-04" db="EMBL/GenBank/DDBJ databases">
        <title>Microbes associate with the intestines of laboratory mice.</title>
        <authorList>
            <person name="Navarre W."/>
            <person name="Wong E."/>
            <person name="Huang K."/>
            <person name="Tropini C."/>
            <person name="Ng K."/>
            <person name="Yu B."/>
        </authorList>
    </citation>
    <scope>NUCLEOTIDE SEQUENCE [LARGE SCALE GENOMIC DNA]</scope>
    <source>
        <strain evidence="2 3">NM63_1-25</strain>
    </source>
</reference>
<dbReference type="RefSeq" id="WP_135999913.1">
    <property type="nucleotide sequence ID" value="NZ_SRYX01000047.1"/>
</dbReference>
<feature type="chain" id="PRO_5020826691" description="Major fimbrial subunit protein N-terminal domain-containing protein" evidence="1">
    <location>
        <begin position="27"/>
        <end position="451"/>
    </location>
</feature>
<evidence type="ECO:0000256" key="1">
    <source>
        <dbReference type="SAM" id="SignalP"/>
    </source>
</evidence>
<name>A0A4S2CVK7_9BACE</name>
<dbReference type="AlphaFoldDB" id="A0A4S2CVK7"/>